<dbReference type="Gene3D" id="3.40.50.20">
    <property type="match status" value="1"/>
</dbReference>
<sequence>MSRRIVIFTDDPGWHGARLRAAFEAHGCSSEFVSLQQCGFEINGEGQSLRIPGFENLPDGVFVRGVPGGSLEQVVHYLDILHALKHLGVCVYNDARAIERSVDKGMTSFLLHDAGIPTPPTWVLGEQDPTQILMQEFSAGHELVVKPLFGSQGNGLLRIGDGDSLPEQGQYNGIYYLQRFISTGSQDAHDWRVFVINGRAVATMLRRGRGWISNVAQGARCHPAVLEKELRELAEAASDALEMNYAGVDILRDDKGRPYVIEVNSIPAWKGLQQVTHLDMTRMLVDDFLSCTHITPLTEVI</sequence>
<feature type="domain" description="ATP-grasp" evidence="6">
    <location>
        <begin position="108"/>
        <end position="289"/>
    </location>
</feature>
<evidence type="ECO:0000259" key="6">
    <source>
        <dbReference type="PROSITE" id="PS50975"/>
    </source>
</evidence>
<evidence type="ECO:0000313" key="8">
    <source>
        <dbReference type="Proteomes" id="UP000770889"/>
    </source>
</evidence>
<comment type="caution">
    <text evidence="7">The sequence shown here is derived from an EMBL/GenBank/DDBJ whole genome shotgun (WGS) entry which is preliminary data.</text>
</comment>
<gene>
    <name evidence="7" type="ORF">KME65_18255</name>
</gene>
<dbReference type="GO" id="GO:0005737">
    <property type="term" value="C:cytoplasm"/>
    <property type="evidence" value="ECO:0007669"/>
    <property type="project" value="TreeGrafter"/>
</dbReference>
<dbReference type="PANTHER" id="PTHR21621">
    <property type="entry name" value="RIBOSOMAL PROTEIN S6 MODIFICATION PROTEIN"/>
    <property type="match status" value="1"/>
</dbReference>
<evidence type="ECO:0000256" key="4">
    <source>
        <dbReference type="ARBA" id="ARBA00023211"/>
    </source>
</evidence>
<dbReference type="GO" id="GO:0016879">
    <property type="term" value="F:ligase activity, forming carbon-nitrogen bonds"/>
    <property type="evidence" value="ECO:0007669"/>
    <property type="project" value="TreeGrafter"/>
</dbReference>
<evidence type="ECO:0000256" key="5">
    <source>
        <dbReference type="PROSITE-ProRule" id="PRU00409"/>
    </source>
</evidence>
<proteinExistence type="predicted"/>
<dbReference type="Pfam" id="PF08443">
    <property type="entry name" value="RimK"/>
    <property type="match status" value="1"/>
</dbReference>
<dbReference type="Gene3D" id="3.30.470.20">
    <property type="entry name" value="ATP-grasp fold, B domain"/>
    <property type="match status" value="1"/>
</dbReference>
<dbReference type="InterPro" id="IPR011761">
    <property type="entry name" value="ATP-grasp"/>
</dbReference>
<dbReference type="PROSITE" id="PS50975">
    <property type="entry name" value="ATP_GRASP"/>
    <property type="match status" value="1"/>
</dbReference>
<reference evidence="7 8" key="1">
    <citation type="submission" date="2021-05" db="EMBL/GenBank/DDBJ databases">
        <title>Genetic and Functional Diversity in Clade A Lucinid endosymbionts from the Bahamas.</title>
        <authorList>
            <person name="Giani N.M."/>
            <person name="Engel A.S."/>
            <person name="Campbell B.J."/>
        </authorList>
    </citation>
    <scope>NUCLEOTIDE SEQUENCE [LARGE SCALE GENOMIC DNA]</scope>
    <source>
        <strain evidence="7">LUC16012Gg_MoonRockCtena</strain>
    </source>
</reference>
<accession>A0A944MBG3</accession>
<evidence type="ECO:0000256" key="2">
    <source>
        <dbReference type="ARBA" id="ARBA00022741"/>
    </source>
</evidence>
<dbReference type="InterPro" id="IPR013651">
    <property type="entry name" value="ATP-grasp_RimK-type"/>
</dbReference>
<dbReference type="AlphaFoldDB" id="A0A944MBG3"/>
<organism evidence="7 8">
    <name type="scientific">Candidatus Thiodiazotropha taylori</name>
    <dbReference type="NCBI Taxonomy" id="2792791"/>
    <lineage>
        <taxon>Bacteria</taxon>
        <taxon>Pseudomonadati</taxon>
        <taxon>Pseudomonadota</taxon>
        <taxon>Gammaproteobacteria</taxon>
        <taxon>Chromatiales</taxon>
        <taxon>Sedimenticolaceae</taxon>
        <taxon>Candidatus Thiodiazotropha</taxon>
    </lineage>
</organism>
<dbReference type="PANTHER" id="PTHR21621:SF0">
    <property type="entry name" value="BETA-CITRYLGLUTAMATE SYNTHASE B-RELATED"/>
    <property type="match status" value="1"/>
</dbReference>
<protein>
    <submittedName>
        <fullName evidence="7">RimK family alpha-L-glutamate ligase</fullName>
    </submittedName>
</protein>
<dbReference type="InterPro" id="IPR004666">
    <property type="entry name" value="Rp_bS6_RimK/Lys_biosynth_LsyX"/>
</dbReference>
<dbReference type="NCBIfam" id="TIGR00768">
    <property type="entry name" value="rimK_fam"/>
    <property type="match status" value="1"/>
</dbReference>
<dbReference type="GO" id="GO:0046872">
    <property type="term" value="F:metal ion binding"/>
    <property type="evidence" value="ECO:0007669"/>
    <property type="project" value="UniProtKB-KW"/>
</dbReference>
<name>A0A944MBG3_9GAMM</name>
<evidence type="ECO:0000313" key="7">
    <source>
        <dbReference type="EMBL" id="MBT2990906.1"/>
    </source>
</evidence>
<keyword evidence="7" id="KW-0436">Ligase</keyword>
<keyword evidence="2 5" id="KW-0547">Nucleotide-binding</keyword>
<evidence type="ECO:0000256" key="3">
    <source>
        <dbReference type="ARBA" id="ARBA00022840"/>
    </source>
</evidence>
<dbReference type="SUPFAM" id="SSF56059">
    <property type="entry name" value="Glutathione synthetase ATP-binding domain-like"/>
    <property type="match status" value="1"/>
</dbReference>
<keyword evidence="4" id="KW-0464">Manganese</keyword>
<evidence type="ECO:0000256" key="1">
    <source>
        <dbReference type="ARBA" id="ARBA00022723"/>
    </source>
</evidence>
<keyword evidence="1" id="KW-0479">Metal-binding</keyword>
<dbReference type="GO" id="GO:0005524">
    <property type="term" value="F:ATP binding"/>
    <property type="evidence" value="ECO:0007669"/>
    <property type="project" value="UniProtKB-UniRule"/>
</dbReference>
<dbReference type="EMBL" id="JAHHGM010000023">
    <property type="protein sequence ID" value="MBT2990906.1"/>
    <property type="molecule type" value="Genomic_DNA"/>
</dbReference>
<keyword evidence="3 5" id="KW-0067">ATP-binding</keyword>
<dbReference type="Proteomes" id="UP000770889">
    <property type="component" value="Unassembled WGS sequence"/>
</dbReference>